<dbReference type="EMBL" id="JAQMLR010000004">
    <property type="protein sequence ID" value="MDB8738328.1"/>
    <property type="molecule type" value="Genomic_DNA"/>
</dbReference>
<evidence type="ECO:0000313" key="1">
    <source>
        <dbReference type="EMBL" id="MDB8738328.1"/>
    </source>
</evidence>
<dbReference type="InterPro" id="IPR053842">
    <property type="entry name" value="NikA-like"/>
</dbReference>
<reference evidence="1" key="1">
    <citation type="submission" date="2023-01" db="EMBL/GenBank/DDBJ databases">
        <title>Human gut microbiome strain richness.</title>
        <authorList>
            <person name="Chen-Liaw A."/>
        </authorList>
    </citation>
    <scope>NUCLEOTIDE SEQUENCE</scope>
    <source>
        <strain evidence="1">1001217st1_A9_1001217B_191108</strain>
    </source>
</reference>
<dbReference type="AlphaFoldDB" id="A0AB35J3D0"/>
<gene>
    <name evidence="1" type="primary">mobC</name>
    <name evidence="1" type="ORF">PNU63_05990</name>
</gene>
<evidence type="ECO:0000313" key="2">
    <source>
        <dbReference type="Proteomes" id="UP001211731"/>
    </source>
</evidence>
<dbReference type="Proteomes" id="UP001211731">
    <property type="component" value="Unassembled WGS sequence"/>
</dbReference>
<protein>
    <submittedName>
        <fullName evidence="1">Plasmid mobilization relaxosome protein MobC</fullName>
    </submittedName>
</protein>
<sequence>MKAGQNKKTVRVEFVMSEQDAELVKGRMAELGITNLSAYLRKMAVDGYIIHLDMGDIQEMVRLLRICSNNLNQYAKRANETGSVYAADVEDLRTRLDGLWDGMDKLLRGFANIS</sequence>
<accession>A0AB35J3D0</accession>
<dbReference type="Pfam" id="PF21983">
    <property type="entry name" value="NikA-like"/>
    <property type="match status" value="1"/>
</dbReference>
<organism evidence="1 2">
    <name type="scientific">Mediterraneibacter gnavus</name>
    <name type="common">Ruminococcus gnavus</name>
    <dbReference type="NCBI Taxonomy" id="33038"/>
    <lineage>
        <taxon>Bacteria</taxon>
        <taxon>Bacillati</taxon>
        <taxon>Bacillota</taxon>
        <taxon>Clostridia</taxon>
        <taxon>Lachnospirales</taxon>
        <taxon>Lachnospiraceae</taxon>
        <taxon>Mediterraneibacter</taxon>
    </lineage>
</organism>
<dbReference type="RefSeq" id="WP_205487624.1">
    <property type="nucleotide sequence ID" value="NZ_JAQMLO010000007.1"/>
</dbReference>
<name>A0AB35J3D0_MEDGN</name>
<proteinExistence type="predicted"/>
<comment type="caution">
    <text evidence="1">The sequence shown here is derived from an EMBL/GenBank/DDBJ whole genome shotgun (WGS) entry which is preliminary data.</text>
</comment>